<sequence>MVSDLVLSIYDASLEPQKWPDLLHSLAKSIDARGAFVFDIEVRHGIEKLNATYFSSNYQVGLVQKYLTDYQDLEMEDQALFARHSRELDGIELVRDDVLAPSREALMQRPNAQAMRDYGIFYRMGGLLNKDKTSVDRFALQFSESVGFPTGERLKKLNSILPHMAKALNIGRHTSRLNQSLDILSDGYNGLRVGIALLDHRGELVFANHEFQRQMEAFGAFHLSPDKRLLARLEDGANGLAELLSDIQAHGRFGARPRKEALMHPINHHESALCIEVCPLTRPDFFNGERLNGYALFSLDTSLAIHVDTDAMAQFFSLTRSETEVLGLLAKGMTNAEICEQRNRSLETVNTQVKSVLQKTMASSRSQLMRVALQYSRNIFFQDDPEGGPVTRLGDGRGLATS</sequence>
<accession>A0A286IDW0</accession>
<dbReference type="InterPro" id="IPR000792">
    <property type="entry name" value="Tscrpt_reg_LuxR_C"/>
</dbReference>
<protein>
    <submittedName>
        <fullName evidence="5">LuxR family transcriptional regulator</fullName>
    </submittedName>
</protein>
<dbReference type="AlphaFoldDB" id="A0A286IDW0"/>
<dbReference type="Gene3D" id="1.10.10.10">
    <property type="entry name" value="Winged helix-like DNA-binding domain superfamily/Winged helix DNA-binding domain"/>
    <property type="match status" value="1"/>
</dbReference>
<evidence type="ECO:0000256" key="1">
    <source>
        <dbReference type="ARBA" id="ARBA00023015"/>
    </source>
</evidence>
<keyword evidence="3" id="KW-0804">Transcription</keyword>
<dbReference type="PANTHER" id="PTHR44688:SF16">
    <property type="entry name" value="DNA-BINDING TRANSCRIPTIONAL ACTIVATOR DEVR_DOSR"/>
    <property type="match status" value="1"/>
</dbReference>
<dbReference type="SUPFAM" id="SSF46894">
    <property type="entry name" value="C-terminal effector domain of the bipartite response regulators"/>
    <property type="match status" value="1"/>
</dbReference>
<keyword evidence="1" id="KW-0805">Transcription regulation</keyword>
<evidence type="ECO:0000313" key="5">
    <source>
        <dbReference type="EMBL" id="SOE18261.1"/>
    </source>
</evidence>
<dbReference type="OrthoDB" id="4457864at2"/>
<dbReference type="Pfam" id="PF00196">
    <property type="entry name" value="GerE"/>
    <property type="match status" value="1"/>
</dbReference>
<dbReference type="CDD" id="cd06170">
    <property type="entry name" value="LuxR_C_like"/>
    <property type="match status" value="1"/>
</dbReference>
<evidence type="ECO:0000256" key="2">
    <source>
        <dbReference type="ARBA" id="ARBA00023125"/>
    </source>
</evidence>
<dbReference type="GO" id="GO:0006355">
    <property type="term" value="P:regulation of DNA-templated transcription"/>
    <property type="evidence" value="ECO:0007669"/>
    <property type="project" value="InterPro"/>
</dbReference>
<dbReference type="Proteomes" id="UP000219465">
    <property type="component" value="Unassembled WGS sequence"/>
</dbReference>
<dbReference type="EMBL" id="OCPC01000005">
    <property type="protein sequence ID" value="SOE18261.1"/>
    <property type="molecule type" value="Genomic_DNA"/>
</dbReference>
<dbReference type="PRINTS" id="PR00038">
    <property type="entry name" value="HTHLUXR"/>
</dbReference>
<dbReference type="SMART" id="SM00421">
    <property type="entry name" value="HTH_LUXR"/>
    <property type="match status" value="1"/>
</dbReference>
<dbReference type="InterPro" id="IPR036388">
    <property type="entry name" value="WH-like_DNA-bd_sf"/>
</dbReference>
<evidence type="ECO:0000256" key="3">
    <source>
        <dbReference type="ARBA" id="ARBA00023163"/>
    </source>
</evidence>
<organism evidence="5 6">
    <name type="scientific">Hoeflea halophila</name>
    <dbReference type="NCBI Taxonomy" id="714899"/>
    <lineage>
        <taxon>Bacteria</taxon>
        <taxon>Pseudomonadati</taxon>
        <taxon>Pseudomonadota</taxon>
        <taxon>Alphaproteobacteria</taxon>
        <taxon>Hyphomicrobiales</taxon>
        <taxon>Rhizobiaceae</taxon>
        <taxon>Hoeflea</taxon>
    </lineage>
</organism>
<evidence type="ECO:0000313" key="6">
    <source>
        <dbReference type="Proteomes" id="UP000219465"/>
    </source>
</evidence>
<keyword evidence="2" id="KW-0238">DNA-binding</keyword>
<feature type="domain" description="HTH luxR-type" evidence="4">
    <location>
        <begin position="311"/>
        <end position="376"/>
    </location>
</feature>
<keyword evidence="6" id="KW-1185">Reference proteome</keyword>
<evidence type="ECO:0000259" key="4">
    <source>
        <dbReference type="PROSITE" id="PS50043"/>
    </source>
</evidence>
<dbReference type="InterPro" id="IPR016032">
    <property type="entry name" value="Sig_transdc_resp-reg_C-effctor"/>
</dbReference>
<proteinExistence type="predicted"/>
<reference evidence="6" key="1">
    <citation type="submission" date="2017-08" db="EMBL/GenBank/DDBJ databases">
        <authorList>
            <person name="Varghese N."/>
            <person name="Submissions S."/>
        </authorList>
    </citation>
    <scope>NUCLEOTIDE SEQUENCE [LARGE SCALE GENOMIC DNA]</scope>
    <source>
        <strain evidence="6">KCTC 23107</strain>
    </source>
</reference>
<dbReference type="RefSeq" id="WP_097108758.1">
    <property type="nucleotide sequence ID" value="NZ_OCPC01000005.1"/>
</dbReference>
<gene>
    <name evidence="5" type="ORF">SAMN05877838_3182</name>
</gene>
<dbReference type="GO" id="GO:0003677">
    <property type="term" value="F:DNA binding"/>
    <property type="evidence" value="ECO:0007669"/>
    <property type="project" value="UniProtKB-KW"/>
</dbReference>
<dbReference type="PANTHER" id="PTHR44688">
    <property type="entry name" value="DNA-BINDING TRANSCRIPTIONAL ACTIVATOR DEVR_DOSR"/>
    <property type="match status" value="1"/>
</dbReference>
<name>A0A286IDW0_9HYPH</name>
<dbReference type="PROSITE" id="PS50043">
    <property type="entry name" value="HTH_LUXR_2"/>
    <property type="match status" value="1"/>
</dbReference>